<evidence type="ECO:0000313" key="3">
    <source>
        <dbReference type="EMBL" id="KAK4373129.1"/>
    </source>
</evidence>
<dbReference type="Proteomes" id="UP001291623">
    <property type="component" value="Unassembled WGS sequence"/>
</dbReference>
<dbReference type="InterPro" id="IPR014729">
    <property type="entry name" value="Rossmann-like_a/b/a_fold"/>
</dbReference>
<dbReference type="InterPro" id="IPR004821">
    <property type="entry name" value="Cyt_trans-like"/>
</dbReference>
<dbReference type="EC" id="2.7.7.15" evidence="1"/>
<reference evidence="3" key="1">
    <citation type="submission" date="2023-12" db="EMBL/GenBank/DDBJ databases">
        <title>Genome assembly of Anisodus tanguticus.</title>
        <authorList>
            <person name="Wang Y.-J."/>
        </authorList>
    </citation>
    <scope>NUCLEOTIDE SEQUENCE</scope>
    <source>
        <strain evidence="3">KB-2021</strain>
        <tissue evidence="3">Leaf</tissue>
    </source>
</reference>
<evidence type="ECO:0000313" key="4">
    <source>
        <dbReference type="Proteomes" id="UP001291623"/>
    </source>
</evidence>
<dbReference type="Gene3D" id="3.40.50.620">
    <property type="entry name" value="HUPs"/>
    <property type="match status" value="2"/>
</dbReference>
<comment type="caution">
    <text evidence="3">The sequence shown here is derived from an EMBL/GenBank/DDBJ whole genome shotgun (WGS) entry which is preliminary data.</text>
</comment>
<dbReference type="InterPro" id="IPR045049">
    <property type="entry name" value="Pcy1-like"/>
</dbReference>
<name>A0AAE1SNU1_9SOLA</name>
<dbReference type="AlphaFoldDB" id="A0AAE1SNU1"/>
<dbReference type="SUPFAM" id="SSF52374">
    <property type="entry name" value="Nucleotidylyl transferase"/>
    <property type="match status" value="1"/>
</dbReference>
<gene>
    <name evidence="3" type="ORF">RND71_008513</name>
</gene>
<protein>
    <recommendedName>
        <fullName evidence="1">choline-phosphate cytidylyltransferase</fullName>
        <ecNumber evidence="1">2.7.7.15</ecNumber>
    </recommendedName>
</protein>
<dbReference type="GO" id="GO:0031210">
    <property type="term" value="F:phosphatidylcholine binding"/>
    <property type="evidence" value="ECO:0007669"/>
    <property type="project" value="TreeGrafter"/>
</dbReference>
<dbReference type="PANTHER" id="PTHR10739:SF13">
    <property type="entry name" value="CHOLINE-PHOSPHATE CYTIDYLYLTRANSFERASE"/>
    <property type="match status" value="1"/>
</dbReference>
<accession>A0AAE1SNU1</accession>
<dbReference type="Pfam" id="PF01467">
    <property type="entry name" value="CTP_transf_like"/>
    <property type="match status" value="1"/>
</dbReference>
<sequence>MAQRAFYVQRLNDTQALPFLNSQYRIMGESNQHCAIDSDLPPLERPVRVYADGIFDLFHFGHARSLEQAKKLWVDKVIPDAPWVLNQEFLDKHNIDYVAHDALP</sequence>
<evidence type="ECO:0000256" key="1">
    <source>
        <dbReference type="ARBA" id="ARBA00026101"/>
    </source>
</evidence>
<dbReference type="GO" id="GO:0004105">
    <property type="term" value="F:choline-phosphate cytidylyltransferase activity"/>
    <property type="evidence" value="ECO:0007669"/>
    <property type="project" value="UniProtKB-EC"/>
</dbReference>
<feature type="domain" description="Cytidyltransferase-like" evidence="2">
    <location>
        <begin position="50"/>
        <end position="72"/>
    </location>
</feature>
<organism evidence="3 4">
    <name type="scientific">Anisodus tanguticus</name>
    <dbReference type="NCBI Taxonomy" id="243964"/>
    <lineage>
        <taxon>Eukaryota</taxon>
        <taxon>Viridiplantae</taxon>
        <taxon>Streptophyta</taxon>
        <taxon>Embryophyta</taxon>
        <taxon>Tracheophyta</taxon>
        <taxon>Spermatophyta</taxon>
        <taxon>Magnoliopsida</taxon>
        <taxon>eudicotyledons</taxon>
        <taxon>Gunneridae</taxon>
        <taxon>Pentapetalae</taxon>
        <taxon>asterids</taxon>
        <taxon>lamiids</taxon>
        <taxon>Solanales</taxon>
        <taxon>Solanaceae</taxon>
        <taxon>Solanoideae</taxon>
        <taxon>Hyoscyameae</taxon>
        <taxon>Anisodus</taxon>
    </lineage>
</organism>
<dbReference type="EMBL" id="JAVYJV010000004">
    <property type="protein sequence ID" value="KAK4373129.1"/>
    <property type="molecule type" value="Genomic_DNA"/>
</dbReference>
<dbReference type="NCBIfam" id="TIGR00125">
    <property type="entry name" value="cyt_tran_rel"/>
    <property type="match status" value="1"/>
</dbReference>
<dbReference type="PANTHER" id="PTHR10739">
    <property type="entry name" value="CYTIDYLYLTRANSFERASE"/>
    <property type="match status" value="1"/>
</dbReference>
<proteinExistence type="predicted"/>
<evidence type="ECO:0000259" key="2">
    <source>
        <dbReference type="Pfam" id="PF01467"/>
    </source>
</evidence>
<keyword evidence="4" id="KW-1185">Reference proteome</keyword>